<accession>A0ABS7GHU0</accession>
<evidence type="ECO:0000313" key="2">
    <source>
        <dbReference type="Proteomes" id="UP000812961"/>
    </source>
</evidence>
<proteinExistence type="predicted"/>
<comment type="caution">
    <text evidence="1">The sequence shown here is derived from an EMBL/GenBank/DDBJ whole genome shotgun (WGS) entry which is preliminary data.</text>
</comment>
<keyword evidence="2" id="KW-1185">Reference proteome</keyword>
<gene>
    <name evidence="1" type="ORF">K1Y79_23175</name>
</gene>
<reference evidence="1 2" key="1">
    <citation type="submission" date="2021-08" db="EMBL/GenBank/DDBJ databases">
        <title>The genome sequence of Chitinophaga sp. B61.</title>
        <authorList>
            <person name="Zhang X."/>
        </authorList>
    </citation>
    <scope>NUCLEOTIDE SEQUENCE [LARGE SCALE GENOMIC DNA]</scope>
    <source>
        <strain evidence="1 2">B61</strain>
    </source>
</reference>
<dbReference type="RefSeq" id="WP_220252580.1">
    <property type="nucleotide sequence ID" value="NZ_JAICCF010000004.1"/>
</dbReference>
<dbReference type="Pfam" id="PF19781">
    <property type="entry name" value="DUF6266"/>
    <property type="match status" value="1"/>
</dbReference>
<protein>
    <submittedName>
        <fullName evidence="1">Uncharacterized protein</fullName>
    </submittedName>
</protein>
<dbReference type="InterPro" id="IPR046233">
    <property type="entry name" value="DUF6266"/>
</dbReference>
<organism evidence="1 2">
    <name type="scientific">Chitinophaga rhizophila</name>
    <dbReference type="NCBI Taxonomy" id="2866212"/>
    <lineage>
        <taxon>Bacteria</taxon>
        <taxon>Pseudomonadati</taxon>
        <taxon>Bacteroidota</taxon>
        <taxon>Chitinophagia</taxon>
        <taxon>Chitinophagales</taxon>
        <taxon>Chitinophagaceae</taxon>
        <taxon>Chitinophaga</taxon>
    </lineage>
</organism>
<evidence type="ECO:0000313" key="1">
    <source>
        <dbReference type="EMBL" id="MBW8687259.1"/>
    </source>
</evidence>
<dbReference type="Proteomes" id="UP000812961">
    <property type="component" value="Unassembled WGS sequence"/>
</dbReference>
<name>A0ABS7GHU0_9BACT</name>
<dbReference type="EMBL" id="JAICCF010000004">
    <property type="protein sequence ID" value="MBW8687259.1"/>
    <property type="molecule type" value="Genomic_DNA"/>
</dbReference>
<sequence length="214" mass="23362">MGKYFKGILGPFAGLVGTVVGATWKGLWVMRSRPVSTGKAPTEAQMIQRSRFALMSQFLSPVTELIRIGYQAYNQEQSPYKVAFKQNIDEAITGVYPLLTINYAQLSIAKGRLLAVHSDVEVAGTTAGQLDITWTNNAPVDSTNGSDRIYLLAYNPGLQKYVMVKSAAARSAAQYDMAVPLDWSGNMVHVWLFFVTVNGKLVSDSVHMGPVPVV</sequence>